<evidence type="ECO:0000313" key="11">
    <source>
        <dbReference type="Ensembl" id="ENSGMOP00000008460.2"/>
    </source>
</evidence>
<dbReference type="SUPFAM" id="SSF47473">
    <property type="entry name" value="EF-hand"/>
    <property type="match status" value="1"/>
</dbReference>
<evidence type="ECO:0000256" key="8">
    <source>
        <dbReference type="ARBA" id="ARBA00023180"/>
    </source>
</evidence>
<dbReference type="GO" id="GO:0005604">
    <property type="term" value="C:basement membrane"/>
    <property type="evidence" value="ECO:0007669"/>
    <property type="project" value="TreeGrafter"/>
</dbReference>
<dbReference type="PROSITE" id="PS51162">
    <property type="entry name" value="THYROGLOBULIN_1_2"/>
    <property type="match status" value="2"/>
</dbReference>
<keyword evidence="2" id="KW-0964">Secreted</keyword>
<dbReference type="Pfam" id="PF10591">
    <property type="entry name" value="SPARC_Ca_bdg"/>
    <property type="match status" value="1"/>
</dbReference>
<reference evidence="11" key="1">
    <citation type="submission" date="2025-08" db="UniProtKB">
        <authorList>
            <consortium name="Ensembl"/>
        </authorList>
    </citation>
    <scope>IDENTIFICATION</scope>
</reference>
<dbReference type="Ensembl" id="ENSGMOT00000008698.2">
    <property type="protein sequence ID" value="ENSGMOP00000008460.2"/>
    <property type="gene ID" value="ENSGMOG00000007905.2"/>
</dbReference>
<name>A0A8C4Z6Q7_GADMO</name>
<sequence>MRVTLPQPFLITENMWTGGCLLDCQRGRHRAVCGTNGRLYKSQCSFQRAQCFNTQLRGGGHTSPSAAIFVPECGTEGHFLPVQCHNQTGYCWCSTRDGRPIGGTSVLLQTPNCTGGSSWVPSSAFIVVYAQEDYSPQTCERERRSLLAAAQVRSVRLDDRFVPECTADGRYHPVQCHVATGYCWCVRLDTGRPIPGTSTSLVRALQQEAEHAGKLPPPKFGALRWHFERLDVDASGALSEREARPLRQFLRRRLKPRRCAKKFAQYCDRDQDRSLTLGELSVGGLVGGVKTDK</sequence>
<evidence type="ECO:0000256" key="3">
    <source>
        <dbReference type="ARBA" id="ARBA00022723"/>
    </source>
</evidence>
<dbReference type="Pfam" id="PF00086">
    <property type="entry name" value="Thyroglobulin_1"/>
    <property type="match status" value="2"/>
</dbReference>
<dbReference type="GO" id="GO:0050840">
    <property type="term" value="F:extracellular matrix binding"/>
    <property type="evidence" value="ECO:0007669"/>
    <property type="project" value="TreeGrafter"/>
</dbReference>
<evidence type="ECO:0000256" key="9">
    <source>
        <dbReference type="PROSITE-ProRule" id="PRU00500"/>
    </source>
</evidence>
<keyword evidence="3" id="KW-0479">Metal-binding</keyword>
<keyword evidence="7 9" id="KW-1015">Disulfide bond</keyword>
<dbReference type="PANTHER" id="PTHR12352:SF13">
    <property type="entry name" value="SPARC-RELATED MODULAR CALCIUM-BINDING PROTEIN 1"/>
    <property type="match status" value="1"/>
</dbReference>
<feature type="domain" description="Thyroglobulin type-1" evidence="10">
    <location>
        <begin position="41"/>
        <end position="113"/>
    </location>
</feature>
<dbReference type="PROSITE" id="PS00018">
    <property type="entry name" value="EF_HAND_1"/>
    <property type="match status" value="1"/>
</dbReference>
<keyword evidence="12" id="KW-1185">Reference proteome</keyword>
<feature type="disulfide bond" evidence="9">
    <location>
        <begin position="84"/>
        <end position="91"/>
    </location>
</feature>
<dbReference type="SUPFAM" id="SSF57610">
    <property type="entry name" value="Thyroglobulin type-1 domain"/>
    <property type="match status" value="2"/>
</dbReference>
<dbReference type="CDD" id="cd00191">
    <property type="entry name" value="TY"/>
    <property type="match status" value="2"/>
</dbReference>
<dbReference type="InterPro" id="IPR051950">
    <property type="entry name" value="Dev_reg/Prot_inhib"/>
</dbReference>
<dbReference type="InterPro" id="IPR000716">
    <property type="entry name" value="Thyroglobulin_1"/>
</dbReference>
<dbReference type="FunFam" id="4.10.800.10:FF:000004">
    <property type="entry name" value="SPARC-related modular calcium-binding protein 1"/>
    <property type="match status" value="1"/>
</dbReference>
<accession>A0A8C4Z6Q7</accession>
<proteinExistence type="predicted"/>
<keyword evidence="8" id="KW-0325">Glycoprotein</keyword>
<reference evidence="11" key="2">
    <citation type="submission" date="2025-09" db="UniProtKB">
        <authorList>
            <consortium name="Ensembl"/>
        </authorList>
    </citation>
    <scope>IDENTIFICATION</scope>
</reference>
<dbReference type="Gene3D" id="3.30.60.30">
    <property type="match status" value="1"/>
</dbReference>
<evidence type="ECO:0000256" key="6">
    <source>
        <dbReference type="ARBA" id="ARBA00022837"/>
    </source>
</evidence>
<feature type="disulfide bond" evidence="9">
    <location>
        <begin position="176"/>
        <end position="183"/>
    </location>
</feature>
<evidence type="ECO:0000256" key="5">
    <source>
        <dbReference type="ARBA" id="ARBA00022737"/>
    </source>
</evidence>
<feature type="disulfide bond" evidence="9">
    <location>
        <begin position="93"/>
        <end position="113"/>
    </location>
</feature>
<dbReference type="GO" id="GO:0005509">
    <property type="term" value="F:calcium ion binding"/>
    <property type="evidence" value="ECO:0007669"/>
    <property type="project" value="InterPro"/>
</dbReference>
<dbReference type="GO" id="GO:0005615">
    <property type="term" value="C:extracellular space"/>
    <property type="evidence" value="ECO:0007669"/>
    <property type="project" value="TreeGrafter"/>
</dbReference>
<keyword evidence="4" id="KW-0732">Signal</keyword>
<protein>
    <recommendedName>
        <fullName evidence="10">Thyroglobulin type-1 domain-containing protein</fullName>
    </recommendedName>
</protein>
<evidence type="ECO:0000256" key="2">
    <source>
        <dbReference type="ARBA" id="ARBA00022525"/>
    </source>
</evidence>
<dbReference type="Gene3D" id="4.10.800.10">
    <property type="entry name" value="Thyroglobulin type-1"/>
    <property type="match status" value="2"/>
</dbReference>
<dbReference type="PROSITE" id="PS00484">
    <property type="entry name" value="THYROGLOBULIN_1_1"/>
    <property type="match status" value="1"/>
</dbReference>
<comment type="subcellular location">
    <subcellularLocation>
        <location evidence="1">Secreted</location>
        <location evidence="1">Extracellular space</location>
        <location evidence="1">Extracellular matrix</location>
    </subcellularLocation>
</comment>
<dbReference type="GO" id="GO:0030198">
    <property type="term" value="P:extracellular matrix organization"/>
    <property type="evidence" value="ECO:0007669"/>
    <property type="project" value="TreeGrafter"/>
</dbReference>
<keyword evidence="5" id="KW-0677">Repeat</keyword>
<dbReference type="GO" id="GO:0008201">
    <property type="term" value="F:heparin binding"/>
    <property type="evidence" value="ECO:0007669"/>
    <property type="project" value="TreeGrafter"/>
</dbReference>
<dbReference type="InterPro" id="IPR011992">
    <property type="entry name" value="EF-hand-dom_pair"/>
</dbReference>
<dbReference type="Gene3D" id="1.10.238.10">
    <property type="entry name" value="EF-hand"/>
    <property type="match status" value="1"/>
</dbReference>
<evidence type="ECO:0000256" key="1">
    <source>
        <dbReference type="ARBA" id="ARBA00004498"/>
    </source>
</evidence>
<evidence type="ECO:0000256" key="4">
    <source>
        <dbReference type="ARBA" id="ARBA00022729"/>
    </source>
</evidence>
<organism evidence="11 12">
    <name type="scientific">Gadus morhua</name>
    <name type="common">Atlantic cod</name>
    <dbReference type="NCBI Taxonomy" id="8049"/>
    <lineage>
        <taxon>Eukaryota</taxon>
        <taxon>Metazoa</taxon>
        <taxon>Chordata</taxon>
        <taxon>Craniata</taxon>
        <taxon>Vertebrata</taxon>
        <taxon>Euteleostomi</taxon>
        <taxon>Actinopterygii</taxon>
        <taxon>Neopterygii</taxon>
        <taxon>Teleostei</taxon>
        <taxon>Neoteleostei</taxon>
        <taxon>Acanthomorphata</taxon>
        <taxon>Zeiogadaria</taxon>
        <taxon>Gadariae</taxon>
        <taxon>Gadiformes</taxon>
        <taxon>Gadoidei</taxon>
        <taxon>Gadidae</taxon>
        <taxon>Gadus</taxon>
    </lineage>
</organism>
<dbReference type="PANTHER" id="PTHR12352">
    <property type="entry name" value="SECRETED MODULAR CALCIUM-BINDING PROTEIN"/>
    <property type="match status" value="1"/>
</dbReference>
<dbReference type="InterPro" id="IPR036857">
    <property type="entry name" value="Thyroglobulin_1_sf"/>
</dbReference>
<evidence type="ECO:0000313" key="12">
    <source>
        <dbReference type="Proteomes" id="UP000694546"/>
    </source>
</evidence>
<dbReference type="Proteomes" id="UP000694546">
    <property type="component" value="Chromosome 16"/>
</dbReference>
<keyword evidence="6" id="KW-0106">Calcium</keyword>
<dbReference type="InterPro" id="IPR002350">
    <property type="entry name" value="Kazal_dom"/>
</dbReference>
<feature type="domain" description="Thyroglobulin type-1" evidence="10">
    <location>
        <begin position="136"/>
        <end position="209"/>
    </location>
</feature>
<dbReference type="AlphaFoldDB" id="A0A8C4Z6Q7"/>
<evidence type="ECO:0000256" key="7">
    <source>
        <dbReference type="ARBA" id="ARBA00023157"/>
    </source>
</evidence>
<dbReference type="SMART" id="SM00211">
    <property type="entry name" value="TY"/>
    <property type="match status" value="2"/>
</dbReference>
<dbReference type="Pfam" id="PF07648">
    <property type="entry name" value="Kazal_2"/>
    <property type="match status" value="1"/>
</dbReference>
<comment type="caution">
    <text evidence="9">Lacks conserved residue(s) required for the propagation of feature annotation.</text>
</comment>
<dbReference type="InterPro" id="IPR019577">
    <property type="entry name" value="SPARC/Testican_Ca-bd-dom"/>
</dbReference>
<evidence type="ECO:0000259" key="10">
    <source>
        <dbReference type="PROSITE" id="PS51162"/>
    </source>
</evidence>
<dbReference type="InterPro" id="IPR018247">
    <property type="entry name" value="EF_Hand_1_Ca_BS"/>
</dbReference>
<dbReference type="GeneTree" id="ENSGT00390000018436"/>